<dbReference type="Pfam" id="PF00015">
    <property type="entry name" value="MCPsignal"/>
    <property type="match status" value="1"/>
</dbReference>
<dbReference type="Gene3D" id="1.10.287.950">
    <property type="entry name" value="Methyl-accepting chemotaxis protein"/>
    <property type="match status" value="1"/>
</dbReference>
<comment type="similarity">
    <text evidence="8">Belongs to the methyl-accepting chemotaxis (MCP) protein family.</text>
</comment>
<keyword evidence="4 12" id="KW-0812">Transmembrane</keyword>
<name>A0ABN4BCR5_9CLOT</name>
<feature type="region of interest" description="Disordered" evidence="11">
    <location>
        <begin position="617"/>
        <end position="642"/>
    </location>
</feature>
<keyword evidence="6 12" id="KW-0472">Membrane</keyword>
<dbReference type="Gene3D" id="6.10.340.10">
    <property type="match status" value="1"/>
</dbReference>
<sequence>MESIKTKLMTCFTLLIGVICIGLGIISFTTSSNALKSNLKKTLPKIAEQTASNIQGRIDGELSTLGTIAARDDIKDPNIPWQKKLPILLQESKRIGSIRMAIVDTDGNSHNTQGESAISKSKSYFKKALLGKSNVSDPTVSIIDRTIVVLYAVPIKCNNEIVGVLIEARDGNKLSGLTDQIKFGQTGTGFMINKVGTTIANKDRNSVLKMKNMIKESKKDASLQPLADIENKMIARQIGMGEYKYGGTEKYIGYAPVSGTDWSVGVEVEKNEILSELGSLRNSVMTSSIIFILIGLGVIFVIANNISKGIRSTSKHLRLLAEGNLCGEVSTKYLKSRDEVGDMTNSMKVMQESLKNMIKKIKEISSNINMQSENLSSISEEIANVSQNVTEAISQVAEGTSNQSQNLIHITDILNKFSEKLSGIVKEIQVVDSNSRAIGLMANDSSREMNELNQSVINVSSSFKEFYSKIMTLGKDINEINEITSLINSIAEQTNLLALNANIEAARAGEAGKGFSVVAEEIGELAEQSKNSSENISKLINVISKNADTIVRESGMMSDEMMNQAKIVGNSIVSFKKIVQAVDEVIPKIETVKSSAENIENDKKTILTRIDELSSISMESSASSEEISASSEEMNASTEEVASSAQVLNNMTNQMIEEMNKFKI</sequence>
<dbReference type="PROSITE" id="PS50111">
    <property type="entry name" value="CHEMOTAXIS_TRANSDUC_2"/>
    <property type="match status" value="1"/>
</dbReference>
<keyword evidence="2" id="KW-1003">Cell membrane</keyword>
<dbReference type="InterPro" id="IPR033479">
    <property type="entry name" value="dCache_1"/>
</dbReference>
<reference evidence="16" key="1">
    <citation type="journal article" date="2014" name="Biotechnol. Biofuels">
        <title>Comparison of single-molecule sequencing and hybrid approaches for finishing the genome of Clostridium autoethanogenum and analysis of CRISPR systems in industrial relevant Clostridia.</title>
        <authorList>
            <person name="Brown S.D."/>
            <person name="Nagaraju S."/>
            <person name="Utturkar S."/>
            <person name="De Tissera S."/>
            <person name="Segovia S."/>
            <person name="Mitchell W."/>
            <person name="Land M.L."/>
            <person name="Dassanayake A."/>
            <person name="Kopke M."/>
        </authorList>
    </citation>
    <scope>NUCLEOTIDE SEQUENCE [LARGE SCALE GENOMIC DNA]</scope>
    <source>
        <strain evidence="16">DSM 10061</strain>
    </source>
</reference>
<dbReference type="PANTHER" id="PTHR32089">
    <property type="entry name" value="METHYL-ACCEPTING CHEMOTAXIS PROTEIN MCPB"/>
    <property type="match status" value="1"/>
</dbReference>
<dbReference type="Pfam" id="PF02743">
    <property type="entry name" value="dCache_1"/>
    <property type="match status" value="1"/>
</dbReference>
<accession>A0ABN4BCR5</accession>
<dbReference type="InterPro" id="IPR004089">
    <property type="entry name" value="MCPsignal_dom"/>
</dbReference>
<evidence type="ECO:0000256" key="6">
    <source>
        <dbReference type="ARBA" id="ARBA00023136"/>
    </source>
</evidence>
<dbReference type="CDD" id="cd12912">
    <property type="entry name" value="PDC2_MCP_like"/>
    <property type="match status" value="1"/>
</dbReference>
<feature type="coiled-coil region" evidence="10">
    <location>
        <begin position="347"/>
        <end position="374"/>
    </location>
</feature>
<dbReference type="Gene3D" id="3.30.450.20">
    <property type="entry name" value="PAS domain"/>
    <property type="match status" value="1"/>
</dbReference>
<evidence type="ECO:0000256" key="7">
    <source>
        <dbReference type="ARBA" id="ARBA00023224"/>
    </source>
</evidence>
<feature type="transmembrane region" description="Helical" evidence="12">
    <location>
        <begin position="284"/>
        <end position="306"/>
    </location>
</feature>
<evidence type="ECO:0000256" key="5">
    <source>
        <dbReference type="ARBA" id="ARBA00022989"/>
    </source>
</evidence>
<gene>
    <name evidence="15" type="ORF">CAETHG_1048</name>
</gene>
<dbReference type="PROSITE" id="PS50885">
    <property type="entry name" value="HAMP"/>
    <property type="match status" value="1"/>
</dbReference>
<evidence type="ECO:0000256" key="9">
    <source>
        <dbReference type="PROSITE-ProRule" id="PRU00284"/>
    </source>
</evidence>
<evidence type="ECO:0000256" key="10">
    <source>
        <dbReference type="SAM" id="Coils"/>
    </source>
</evidence>
<dbReference type="EMBL" id="CP006763">
    <property type="protein sequence ID" value="AGY75273.1"/>
    <property type="molecule type" value="Genomic_DNA"/>
</dbReference>
<dbReference type="Proteomes" id="UP000017590">
    <property type="component" value="Chromosome"/>
</dbReference>
<evidence type="ECO:0000256" key="12">
    <source>
        <dbReference type="SAM" id="Phobius"/>
    </source>
</evidence>
<feature type="domain" description="HAMP" evidence="14">
    <location>
        <begin position="304"/>
        <end position="359"/>
    </location>
</feature>
<evidence type="ECO:0000259" key="14">
    <source>
        <dbReference type="PROSITE" id="PS50885"/>
    </source>
</evidence>
<organism evidence="15 16">
    <name type="scientific">Clostridium autoethanogenum DSM 10061</name>
    <dbReference type="NCBI Taxonomy" id="1341692"/>
    <lineage>
        <taxon>Bacteria</taxon>
        <taxon>Bacillati</taxon>
        <taxon>Bacillota</taxon>
        <taxon>Clostridia</taxon>
        <taxon>Eubacteriales</taxon>
        <taxon>Clostridiaceae</taxon>
        <taxon>Clostridium</taxon>
    </lineage>
</organism>
<dbReference type="RefSeq" id="WP_023162086.1">
    <property type="nucleotide sequence ID" value="NC_022592.1"/>
</dbReference>
<evidence type="ECO:0000256" key="8">
    <source>
        <dbReference type="ARBA" id="ARBA00029447"/>
    </source>
</evidence>
<comment type="subcellular location">
    <subcellularLocation>
        <location evidence="1">Cell membrane</location>
        <topology evidence="1">Multi-pass membrane protein</topology>
    </subcellularLocation>
</comment>
<evidence type="ECO:0000256" key="4">
    <source>
        <dbReference type="ARBA" id="ARBA00022692"/>
    </source>
</evidence>
<dbReference type="SUPFAM" id="SSF58104">
    <property type="entry name" value="Methyl-accepting chemotaxis protein (MCP) signaling domain"/>
    <property type="match status" value="1"/>
</dbReference>
<proteinExistence type="inferred from homology"/>
<keyword evidence="16" id="KW-1185">Reference proteome</keyword>
<keyword evidence="7 9" id="KW-0807">Transducer</keyword>
<feature type="domain" description="Methyl-accepting transducer" evidence="13">
    <location>
        <begin position="378"/>
        <end position="635"/>
    </location>
</feature>
<feature type="transmembrane region" description="Helical" evidence="12">
    <location>
        <begin position="12"/>
        <end position="30"/>
    </location>
</feature>
<protein>
    <submittedName>
        <fullName evidence="15">Methyl-accepting chemotaxis protein</fullName>
    </submittedName>
</protein>
<evidence type="ECO:0000256" key="1">
    <source>
        <dbReference type="ARBA" id="ARBA00004651"/>
    </source>
</evidence>
<evidence type="ECO:0000256" key="3">
    <source>
        <dbReference type="ARBA" id="ARBA00022500"/>
    </source>
</evidence>
<dbReference type="InterPro" id="IPR003660">
    <property type="entry name" value="HAMP_dom"/>
</dbReference>
<evidence type="ECO:0000313" key="16">
    <source>
        <dbReference type="Proteomes" id="UP000017590"/>
    </source>
</evidence>
<keyword evidence="5 12" id="KW-1133">Transmembrane helix</keyword>
<keyword evidence="3" id="KW-0145">Chemotaxis</keyword>
<evidence type="ECO:0000313" key="15">
    <source>
        <dbReference type="EMBL" id="AGY75273.1"/>
    </source>
</evidence>
<keyword evidence="10" id="KW-0175">Coiled coil</keyword>
<evidence type="ECO:0000256" key="11">
    <source>
        <dbReference type="SAM" id="MobiDB-lite"/>
    </source>
</evidence>
<dbReference type="PANTHER" id="PTHR32089:SF112">
    <property type="entry name" value="LYSOZYME-LIKE PROTEIN-RELATED"/>
    <property type="match status" value="1"/>
</dbReference>
<feature type="compositionally biased region" description="Low complexity" evidence="11">
    <location>
        <begin position="617"/>
        <end position="634"/>
    </location>
</feature>
<evidence type="ECO:0000256" key="2">
    <source>
        <dbReference type="ARBA" id="ARBA00022475"/>
    </source>
</evidence>
<evidence type="ECO:0000259" key="13">
    <source>
        <dbReference type="PROSITE" id="PS50111"/>
    </source>
</evidence>
<dbReference type="SMART" id="SM00283">
    <property type="entry name" value="MA"/>
    <property type="match status" value="1"/>
</dbReference>